<reference evidence="1" key="2">
    <citation type="submission" date="2025-09" db="UniProtKB">
        <authorList>
            <consortium name="EnsemblPlants"/>
        </authorList>
    </citation>
    <scope>IDENTIFICATION</scope>
</reference>
<evidence type="ECO:0000313" key="2">
    <source>
        <dbReference type="Proteomes" id="UP001732700"/>
    </source>
</evidence>
<accession>A0ACD5TEZ9</accession>
<proteinExistence type="predicted"/>
<name>A0ACD5TEZ9_AVESA</name>
<reference evidence="1" key="1">
    <citation type="submission" date="2021-05" db="EMBL/GenBank/DDBJ databases">
        <authorList>
            <person name="Scholz U."/>
            <person name="Mascher M."/>
            <person name="Fiebig A."/>
        </authorList>
    </citation>
    <scope>NUCLEOTIDE SEQUENCE [LARGE SCALE GENOMIC DNA]</scope>
</reference>
<dbReference type="Proteomes" id="UP001732700">
    <property type="component" value="Chromosome 1A"/>
</dbReference>
<protein>
    <submittedName>
        <fullName evidence="1">Uncharacterized protein</fullName>
    </submittedName>
</protein>
<sequence>MAVAAMLCSVVLLTLGLLVSMALMARYLYGPVELVAGPSCSRLVQANPLFVKGITVRMAEGEQGSGENGLVLYGLAGGPPRLDVPAAWSEARRVVVPANSHWEWVYFLNRGSQIQVDYSVEPETAPSNHLCIVVAQGKESFTRWSEKPSVHDTTFSRRSVHGTGTVRQTIDSSQDYYVAMGNLNDRQKTVTLDVRVSAMLYDTTGAEYACSPGISRCTYRLPILGNNVAILSSRLKETTAFQRSSSDDEQHAKVVLSYEPRWMLYFVGSAILAVVLLMLYEVLATMLGFCCCCCGGRRAPGAADQRTTTASLLAADKEEDASLGSSYDSVSSDGDHDEEVGADEERRLCVVCCDARRDCFFLPCGHSATCHPCGTRIVVEGDGGGSCPFCRRKLKKVRRIFAV</sequence>
<dbReference type="EnsemblPlants" id="AVESA.00010b.r2.1AG0041270.1">
    <property type="protein sequence ID" value="AVESA.00010b.r2.1AG0041270.1.CDS"/>
    <property type="gene ID" value="AVESA.00010b.r2.1AG0041270"/>
</dbReference>
<keyword evidence="2" id="KW-1185">Reference proteome</keyword>
<evidence type="ECO:0000313" key="1">
    <source>
        <dbReference type="EnsemblPlants" id="AVESA.00010b.r2.1AG0041270.1.CDS"/>
    </source>
</evidence>
<organism evidence="1 2">
    <name type="scientific">Avena sativa</name>
    <name type="common">Oat</name>
    <dbReference type="NCBI Taxonomy" id="4498"/>
    <lineage>
        <taxon>Eukaryota</taxon>
        <taxon>Viridiplantae</taxon>
        <taxon>Streptophyta</taxon>
        <taxon>Embryophyta</taxon>
        <taxon>Tracheophyta</taxon>
        <taxon>Spermatophyta</taxon>
        <taxon>Magnoliopsida</taxon>
        <taxon>Liliopsida</taxon>
        <taxon>Poales</taxon>
        <taxon>Poaceae</taxon>
        <taxon>BOP clade</taxon>
        <taxon>Pooideae</taxon>
        <taxon>Poodae</taxon>
        <taxon>Poeae</taxon>
        <taxon>Poeae Chloroplast Group 1 (Aveneae type)</taxon>
        <taxon>Aveninae</taxon>
        <taxon>Avena</taxon>
    </lineage>
</organism>